<dbReference type="EMBL" id="WPHU01000001">
    <property type="protein sequence ID" value="MVA54859.1"/>
    <property type="molecule type" value="Genomic_DNA"/>
</dbReference>
<evidence type="ECO:0000256" key="1">
    <source>
        <dbReference type="ARBA" id="ARBA00006479"/>
    </source>
</evidence>
<dbReference type="InterPro" id="IPR036390">
    <property type="entry name" value="WH_DNA-bd_sf"/>
</dbReference>
<dbReference type="Gene3D" id="3.30.420.40">
    <property type="match status" value="2"/>
</dbReference>
<evidence type="ECO:0000259" key="2">
    <source>
        <dbReference type="Pfam" id="PF01047"/>
    </source>
</evidence>
<dbReference type="InterPro" id="IPR000600">
    <property type="entry name" value="ROK"/>
</dbReference>
<dbReference type="InterPro" id="IPR036388">
    <property type="entry name" value="WH-like_DNA-bd_sf"/>
</dbReference>
<protein>
    <submittedName>
        <fullName evidence="3">ROK family protein</fullName>
    </submittedName>
</protein>
<dbReference type="SUPFAM" id="SSF53067">
    <property type="entry name" value="Actin-like ATPase domain"/>
    <property type="match status" value="1"/>
</dbReference>
<accession>A0A7K1R9M8</accession>
<dbReference type="CDD" id="cd00090">
    <property type="entry name" value="HTH_ARSR"/>
    <property type="match status" value="1"/>
</dbReference>
<dbReference type="SUPFAM" id="SSF46785">
    <property type="entry name" value="Winged helix' DNA-binding domain"/>
    <property type="match status" value="1"/>
</dbReference>
<dbReference type="RefSeq" id="WP_156589939.1">
    <property type="nucleotide sequence ID" value="NZ_WPHU01000001.1"/>
</dbReference>
<sequence>MNLWTSTPPMLRQISVRAAMDILLHQGPTSRADLAKKTGLSKQTMSEVIRTLETAGWVRVKGIVSGKVGRSAVTYEVAPDAGFVIGMDIGATTIRVAIADIAGTIVHEVEKSTGEHGGEALLAHVSGIVEASLKKARISRSKVLLAAVAMPGVVDPETGRLSLAPNLSEIGSLDVIKALQGIFRCDVIIENDVNAAVIGERWKGSGIGLDSVAFVSLGTGIGLGVLVNGKLMRGAKGAAGEIAYLPFGADPYRSESLERGALECAIGARGILERYGNPTDGAVTVRDILEAAEKGEAKALATVQETARLAALLVVSVHAMLDPGKIILGGNVGRNPLMVRMVKEALATSTRSTISLEASTLASRATLVGAVAIALNQLHNALFSPQDLPSEMRLPA</sequence>
<dbReference type="InterPro" id="IPR043129">
    <property type="entry name" value="ATPase_NBD"/>
</dbReference>
<gene>
    <name evidence="3" type="ORF">GOZ88_01915</name>
</gene>
<comment type="similarity">
    <text evidence="1">Belongs to the ROK (NagC/XylR) family.</text>
</comment>
<evidence type="ECO:0000313" key="4">
    <source>
        <dbReference type="Proteomes" id="UP000440716"/>
    </source>
</evidence>
<proteinExistence type="inferred from homology"/>
<dbReference type="Pfam" id="PF01047">
    <property type="entry name" value="MarR"/>
    <property type="match status" value="1"/>
</dbReference>
<dbReference type="PANTHER" id="PTHR18964">
    <property type="entry name" value="ROK (REPRESSOR, ORF, KINASE) FAMILY"/>
    <property type="match status" value="1"/>
</dbReference>
<evidence type="ECO:0000313" key="3">
    <source>
        <dbReference type="EMBL" id="MVA54859.1"/>
    </source>
</evidence>
<dbReference type="Pfam" id="PF00480">
    <property type="entry name" value="ROK"/>
    <property type="match status" value="1"/>
</dbReference>
<dbReference type="GO" id="GO:0003700">
    <property type="term" value="F:DNA-binding transcription factor activity"/>
    <property type="evidence" value="ECO:0007669"/>
    <property type="project" value="InterPro"/>
</dbReference>
<organism evidence="3 4">
    <name type="scientific">Agrobacterium vitis</name>
    <name type="common">Rhizobium vitis</name>
    <dbReference type="NCBI Taxonomy" id="373"/>
    <lineage>
        <taxon>Bacteria</taxon>
        <taxon>Pseudomonadati</taxon>
        <taxon>Pseudomonadota</taxon>
        <taxon>Alphaproteobacteria</taxon>
        <taxon>Hyphomicrobiales</taxon>
        <taxon>Rhizobiaceae</taxon>
        <taxon>Rhizobium/Agrobacterium group</taxon>
        <taxon>Agrobacterium</taxon>
    </lineage>
</organism>
<dbReference type="InterPro" id="IPR000835">
    <property type="entry name" value="HTH_MarR-typ"/>
</dbReference>
<reference evidence="3 4" key="1">
    <citation type="submission" date="2019-12" db="EMBL/GenBank/DDBJ databases">
        <title>Whole-genome sequencing of Allorhizobium vitis.</title>
        <authorList>
            <person name="Gan H.M."/>
            <person name="Szegedi E."/>
            <person name="Burr T."/>
            <person name="Savka M.A."/>
        </authorList>
    </citation>
    <scope>NUCLEOTIDE SEQUENCE [LARGE SCALE GENOMIC DNA]</scope>
    <source>
        <strain evidence="3 4">CG415</strain>
    </source>
</reference>
<dbReference type="PANTHER" id="PTHR18964:SF149">
    <property type="entry name" value="BIFUNCTIONAL UDP-N-ACETYLGLUCOSAMINE 2-EPIMERASE_N-ACETYLMANNOSAMINE KINASE"/>
    <property type="match status" value="1"/>
</dbReference>
<dbReference type="InterPro" id="IPR011991">
    <property type="entry name" value="ArsR-like_HTH"/>
</dbReference>
<name>A0A7K1R9M8_AGRVI</name>
<dbReference type="Proteomes" id="UP000440716">
    <property type="component" value="Unassembled WGS sequence"/>
</dbReference>
<dbReference type="Gene3D" id="1.10.10.10">
    <property type="entry name" value="Winged helix-like DNA-binding domain superfamily/Winged helix DNA-binding domain"/>
    <property type="match status" value="1"/>
</dbReference>
<comment type="caution">
    <text evidence="3">The sequence shown here is derived from an EMBL/GenBank/DDBJ whole genome shotgun (WGS) entry which is preliminary data.</text>
</comment>
<feature type="domain" description="HTH marR-type" evidence="2">
    <location>
        <begin position="20"/>
        <end position="59"/>
    </location>
</feature>
<dbReference type="AlphaFoldDB" id="A0A7K1R9M8"/>